<dbReference type="PANTHER" id="PTHR42978">
    <property type="entry name" value="QUORUM-QUENCHING LACTONASE YTNP-RELATED-RELATED"/>
    <property type="match status" value="1"/>
</dbReference>
<reference evidence="8" key="1">
    <citation type="journal article" date="2019" name="Int. J. Syst. Evol. Microbiol.">
        <title>The Global Catalogue of Microorganisms (GCM) 10K type strain sequencing project: providing services to taxonomists for standard genome sequencing and annotation.</title>
        <authorList>
            <consortium name="The Broad Institute Genomics Platform"/>
            <consortium name="The Broad Institute Genome Sequencing Center for Infectious Disease"/>
            <person name="Wu L."/>
            <person name="Ma J."/>
        </authorList>
    </citation>
    <scope>NUCLEOTIDE SEQUENCE [LARGE SCALE GENOMIC DNA]</scope>
    <source>
        <strain evidence="8">CGMCC 1.16444</strain>
    </source>
</reference>
<dbReference type="InterPro" id="IPR001279">
    <property type="entry name" value="Metallo-B-lactamas"/>
</dbReference>
<dbReference type="RefSeq" id="WP_114957352.1">
    <property type="nucleotide sequence ID" value="NZ_JBHSJF010000002.1"/>
</dbReference>
<name>A0ABV9Z242_9HYPH</name>
<evidence type="ECO:0000256" key="1">
    <source>
        <dbReference type="ARBA" id="ARBA00007749"/>
    </source>
</evidence>
<evidence type="ECO:0000256" key="3">
    <source>
        <dbReference type="ARBA" id="ARBA00022801"/>
    </source>
</evidence>
<evidence type="ECO:0000256" key="5">
    <source>
        <dbReference type="SAM" id="SignalP"/>
    </source>
</evidence>
<keyword evidence="8" id="KW-1185">Reference proteome</keyword>
<dbReference type="SMART" id="SM00849">
    <property type="entry name" value="Lactamase_B"/>
    <property type="match status" value="1"/>
</dbReference>
<evidence type="ECO:0000256" key="4">
    <source>
        <dbReference type="ARBA" id="ARBA00022833"/>
    </source>
</evidence>
<sequence>MLITRRSLTFGALGGALASTFSLPALARAPKLGVQAPGYYRLTVGSSEVTILADGFIPLGTKLFTGDPSAQSVLGADTVKTSVNGWLINTGDRLILIDSGGSGLTDSLGKLSSNLLAAGYALDQVDIVVLTHLHGDHCSGLTAGGQAVFPNAVVRVAEAELAFWSSAENLAKAPEGMKGQFKLIETKLKPYRGAGRIQTFRTGEVVSGVTAEPAPGHTPGHTMFRIASGGAQLLIWGDIAHNAALQIPEPSRSIAYDVDPAMAVETRKKVLDQAATDKLAITGAHLPFPGVGRIVRIGGAYGYVAEPWSQSI</sequence>
<dbReference type="CDD" id="cd07720">
    <property type="entry name" value="OPHC2-like_MBL-fold"/>
    <property type="match status" value="1"/>
</dbReference>
<proteinExistence type="inferred from homology"/>
<organism evidence="7 8">
    <name type="scientific">Flaviflagellibacter deserti</name>
    <dbReference type="NCBI Taxonomy" id="2267266"/>
    <lineage>
        <taxon>Bacteria</taxon>
        <taxon>Pseudomonadati</taxon>
        <taxon>Pseudomonadota</taxon>
        <taxon>Alphaproteobacteria</taxon>
        <taxon>Hyphomicrobiales</taxon>
        <taxon>Flaviflagellibacter</taxon>
    </lineage>
</organism>
<dbReference type="Gene3D" id="3.60.15.10">
    <property type="entry name" value="Ribonuclease Z/Hydroxyacylglutathione hydrolase-like"/>
    <property type="match status" value="1"/>
</dbReference>
<evidence type="ECO:0000313" key="7">
    <source>
        <dbReference type="EMBL" id="MFC5066941.1"/>
    </source>
</evidence>
<comment type="caution">
    <text evidence="7">The sequence shown here is derived from an EMBL/GenBank/DDBJ whole genome shotgun (WGS) entry which is preliminary data.</text>
</comment>
<keyword evidence="4" id="KW-0862">Zinc</keyword>
<dbReference type="Pfam" id="PF00753">
    <property type="entry name" value="Lactamase_B"/>
    <property type="match status" value="1"/>
</dbReference>
<evidence type="ECO:0000259" key="6">
    <source>
        <dbReference type="SMART" id="SM00849"/>
    </source>
</evidence>
<dbReference type="PANTHER" id="PTHR42978:SF6">
    <property type="entry name" value="QUORUM-QUENCHING LACTONASE YTNP-RELATED"/>
    <property type="match status" value="1"/>
</dbReference>
<gene>
    <name evidence="7" type="ORF">ACFPFW_02815</name>
</gene>
<dbReference type="EMBL" id="JBHSJF010000002">
    <property type="protein sequence ID" value="MFC5066941.1"/>
    <property type="molecule type" value="Genomic_DNA"/>
</dbReference>
<keyword evidence="5" id="KW-0732">Signal</keyword>
<feature type="chain" id="PRO_5047225314" evidence="5">
    <location>
        <begin position="28"/>
        <end position="312"/>
    </location>
</feature>
<protein>
    <submittedName>
        <fullName evidence="7">MBL fold metallo-hydrolase</fullName>
    </submittedName>
</protein>
<feature type="signal peptide" evidence="5">
    <location>
        <begin position="1"/>
        <end position="27"/>
    </location>
</feature>
<dbReference type="InterPro" id="IPR036866">
    <property type="entry name" value="RibonucZ/Hydroxyglut_hydro"/>
</dbReference>
<evidence type="ECO:0000313" key="8">
    <source>
        <dbReference type="Proteomes" id="UP001595796"/>
    </source>
</evidence>
<comment type="similarity">
    <text evidence="1">Belongs to the metallo-beta-lactamase superfamily.</text>
</comment>
<keyword evidence="2" id="KW-0479">Metal-binding</keyword>
<accession>A0ABV9Z242</accession>
<feature type="domain" description="Metallo-beta-lactamase" evidence="6">
    <location>
        <begin position="82"/>
        <end position="285"/>
    </location>
</feature>
<keyword evidence="3" id="KW-0378">Hydrolase</keyword>
<dbReference type="SUPFAM" id="SSF56281">
    <property type="entry name" value="Metallo-hydrolase/oxidoreductase"/>
    <property type="match status" value="1"/>
</dbReference>
<dbReference type="Proteomes" id="UP001595796">
    <property type="component" value="Unassembled WGS sequence"/>
</dbReference>
<dbReference type="InterPro" id="IPR051013">
    <property type="entry name" value="MBL_superfamily_lactonases"/>
</dbReference>
<evidence type="ECO:0000256" key="2">
    <source>
        <dbReference type="ARBA" id="ARBA00022723"/>
    </source>
</evidence>